<keyword evidence="1" id="KW-0812">Transmembrane</keyword>
<name>A0A4V2EWP6_9BURK</name>
<organism evidence="2 3">
    <name type="scientific">Sphaerotilus mobilis</name>
    <dbReference type="NCBI Taxonomy" id="47994"/>
    <lineage>
        <taxon>Bacteria</taxon>
        <taxon>Pseudomonadati</taxon>
        <taxon>Pseudomonadota</taxon>
        <taxon>Betaproteobacteria</taxon>
        <taxon>Burkholderiales</taxon>
        <taxon>Sphaerotilaceae</taxon>
        <taxon>Sphaerotilus</taxon>
    </lineage>
</organism>
<gene>
    <name evidence="2" type="ORF">EV685_1274</name>
</gene>
<accession>A0A4V2EWP6</accession>
<comment type="caution">
    <text evidence="2">The sequence shown here is derived from an EMBL/GenBank/DDBJ whole genome shotgun (WGS) entry which is preliminary data.</text>
</comment>
<dbReference type="Proteomes" id="UP000293433">
    <property type="component" value="Unassembled WGS sequence"/>
</dbReference>
<protein>
    <submittedName>
        <fullName evidence="2">Uncharacterized protein</fullName>
    </submittedName>
</protein>
<dbReference type="AlphaFoldDB" id="A0A4V2EWP6"/>
<evidence type="ECO:0000256" key="1">
    <source>
        <dbReference type="SAM" id="Phobius"/>
    </source>
</evidence>
<evidence type="ECO:0000313" key="3">
    <source>
        <dbReference type="Proteomes" id="UP000293433"/>
    </source>
</evidence>
<keyword evidence="1" id="KW-0472">Membrane</keyword>
<keyword evidence="3" id="KW-1185">Reference proteome</keyword>
<dbReference type="EMBL" id="SGWV01000008">
    <property type="protein sequence ID" value="RZS56720.1"/>
    <property type="molecule type" value="Genomic_DNA"/>
</dbReference>
<keyword evidence="1" id="KW-1133">Transmembrane helix</keyword>
<evidence type="ECO:0000313" key="2">
    <source>
        <dbReference type="EMBL" id="RZS56720.1"/>
    </source>
</evidence>
<sequence length="135" mass="13867">MDMSFEDFYAGNTSGALPSDSMATGETGYLPDDIAEAAKMGAYSSGAPATTGQQPAAWWESLVMYGATRMIDNRYPGQSTGTMGNTSPGTIAGQNGRTYTQQGGAVAPAQAGGLKLGLPLILGGLLLAYFVTRKG</sequence>
<proteinExistence type="predicted"/>
<reference evidence="2 3" key="1">
    <citation type="submission" date="2019-02" db="EMBL/GenBank/DDBJ databases">
        <title>Genomic Encyclopedia of Type Strains, Phase IV (KMG-IV): sequencing the most valuable type-strain genomes for metagenomic binning, comparative biology and taxonomic classification.</title>
        <authorList>
            <person name="Goeker M."/>
        </authorList>
    </citation>
    <scope>NUCLEOTIDE SEQUENCE [LARGE SCALE GENOMIC DNA]</scope>
    <source>
        <strain evidence="2 3">DSM 10617</strain>
    </source>
</reference>
<feature type="transmembrane region" description="Helical" evidence="1">
    <location>
        <begin position="116"/>
        <end position="132"/>
    </location>
</feature>